<dbReference type="PANTHER" id="PTHR43745">
    <property type="entry name" value="NITROREDUCTASE MJ1384-RELATED"/>
    <property type="match status" value="1"/>
</dbReference>
<accession>A0A3N6PRQ9</accession>
<dbReference type="GO" id="GO:0016491">
    <property type="term" value="F:oxidoreductase activity"/>
    <property type="evidence" value="ECO:0007669"/>
    <property type="project" value="InterPro"/>
</dbReference>
<gene>
    <name evidence="2" type="ORF">D1Y85_22770</name>
</gene>
<dbReference type="InterPro" id="IPR029479">
    <property type="entry name" value="Nitroreductase"/>
</dbReference>
<proteinExistence type="predicted"/>
<name>A0A3N6PRQ9_9BURK</name>
<keyword evidence="3" id="KW-1185">Reference proteome</keyword>
<dbReference type="InterPro" id="IPR052544">
    <property type="entry name" value="Bacteriocin_Proc_Enz"/>
</dbReference>
<evidence type="ECO:0000313" key="2">
    <source>
        <dbReference type="EMBL" id="RQH02116.1"/>
    </source>
</evidence>
<comment type="caution">
    <text evidence="2">The sequence shown here is derived from an EMBL/GenBank/DDBJ whole genome shotgun (WGS) entry which is preliminary data.</text>
</comment>
<reference evidence="2 3" key="1">
    <citation type="submission" date="2018-11" db="EMBL/GenBank/DDBJ databases">
        <title>Paraburkholderia sp. DHOA04, isolated from soil.</title>
        <authorList>
            <person name="Gao Z.-H."/>
            <person name="Qiu L.-H."/>
            <person name="Fu J.-C."/>
        </authorList>
    </citation>
    <scope>NUCLEOTIDE SEQUENCE [LARGE SCALE GENOMIC DNA]</scope>
    <source>
        <strain evidence="2 3">DHOA04</strain>
    </source>
</reference>
<evidence type="ECO:0000313" key="3">
    <source>
        <dbReference type="Proteomes" id="UP000272778"/>
    </source>
</evidence>
<dbReference type="Pfam" id="PF00881">
    <property type="entry name" value="Nitroreductase"/>
    <property type="match status" value="1"/>
</dbReference>
<dbReference type="Gene3D" id="3.40.109.10">
    <property type="entry name" value="NADH Oxidase"/>
    <property type="match status" value="1"/>
</dbReference>
<feature type="domain" description="Nitroreductase" evidence="1">
    <location>
        <begin position="43"/>
        <end position="208"/>
    </location>
</feature>
<dbReference type="OrthoDB" id="9802775at2"/>
<dbReference type="RefSeq" id="WP_124153334.1">
    <property type="nucleotide sequence ID" value="NZ_RQIS01000020.1"/>
</dbReference>
<dbReference type="AlphaFoldDB" id="A0A3N6PRQ9"/>
<evidence type="ECO:0000259" key="1">
    <source>
        <dbReference type="Pfam" id="PF00881"/>
    </source>
</evidence>
<dbReference type="SUPFAM" id="SSF55469">
    <property type="entry name" value="FMN-dependent nitroreductase-like"/>
    <property type="match status" value="1"/>
</dbReference>
<dbReference type="Proteomes" id="UP000272778">
    <property type="component" value="Unassembled WGS sequence"/>
</dbReference>
<protein>
    <submittedName>
        <fullName evidence="2">SagB/ThcOx family dehydrogenase</fullName>
    </submittedName>
</protein>
<dbReference type="PANTHER" id="PTHR43745:SF2">
    <property type="entry name" value="NITROREDUCTASE MJ1384-RELATED"/>
    <property type="match status" value="1"/>
</dbReference>
<organism evidence="2 3">
    <name type="scientific">Paraburkholderia dinghuensis</name>
    <dbReference type="NCBI Taxonomy" id="2305225"/>
    <lineage>
        <taxon>Bacteria</taxon>
        <taxon>Pseudomonadati</taxon>
        <taxon>Pseudomonadota</taxon>
        <taxon>Betaproteobacteria</taxon>
        <taxon>Burkholderiales</taxon>
        <taxon>Burkholderiaceae</taxon>
        <taxon>Paraburkholderia</taxon>
    </lineage>
</organism>
<dbReference type="EMBL" id="RQIS01000020">
    <property type="protein sequence ID" value="RQH02116.1"/>
    <property type="molecule type" value="Genomic_DNA"/>
</dbReference>
<dbReference type="InterPro" id="IPR000415">
    <property type="entry name" value="Nitroreductase-like"/>
</dbReference>
<sequence length="211" mass="22959">MADAPFLEAPGCFAPEPDDILGIVELPAPNLERKRSLMKALGDRASHREVSPEALSTTLISEILWAGFGVNRVITGGRTAPRHDDARDIDIYAFLRRGIYRYDPLSHRLLLRKAEDARHLTGQQAFVTDAPLNLVYVALPPKDPTSKPDRISTPELITIGAISQNVSLYCAASGLATVIRGSFSRARLAEVMELRYGEVAVLAQSIGKPGS</sequence>